<dbReference type="AlphaFoldDB" id="A0A844FTC0"/>
<feature type="domain" description="ABC transporter" evidence="4">
    <location>
        <begin position="4"/>
        <end position="199"/>
    </location>
</feature>
<evidence type="ECO:0000256" key="3">
    <source>
        <dbReference type="ARBA" id="ARBA00022840"/>
    </source>
</evidence>
<dbReference type="Gene3D" id="3.40.50.300">
    <property type="entry name" value="P-loop containing nucleotide triphosphate hydrolases"/>
    <property type="match status" value="1"/>
</dbReference>
<accession>A0A844FTC0</accession>
<dbReference type="RefSeq" id="WP_154514854.1">
    <property type="nucleotide sequence ID" value="NZ_VUNM01000006.1"/>
</dbReference>
<dbReference type="CDD" id="cd03230">
    <property type="entry name" value="ABC_DR_subfamily_A"/>
    <property type="match status" value="1"/>
</dbReference>
<dbReference type="Proteomes" id="UP000442619">
    <property type="component" value="Unassembled WGS sequence"/>
</dbReference>
<dbReference type="InterPro" id="IPR027417">
    <property type="entry name" value="P-loop_NTPase"/>
</dbReference>
<keyword evidence="6" id="KW-1185">Reference proteome</keyword>
<organism evidence="5 6">
    <name type="scientific">Sharpea porci</name>
    <dbReference type="NCBI Taxonomy" id="2652286"/>
    <lineage>
        <taxon>Bacteria</taxon>
        <taxon>Bacillati</taxon>
        <taxon>Bacillota</taxon>
        <taxon>Erysipelotrichia</taxon>
        <taxon>Erysipelotrichales</taxon>
        <taxon>Coprobacillaceae</taxon>
        <taxon>Sharpea</taxon>
    </lineage>
</organism>
<dbReference type="PROSITE" id="PS00211">
    <property type="entry name" value="ABC_TRANSPORTER_1"/>
    <property type="match status" value="1"/>
</dbReference>
<dbReference type="GO" id="GO:0005524">
    <property type="term" value="F:ATP binding"/>
    <property type="evidence" value="ECO:0007669"/>
    <property type="project" value="UniProtKB-KW"/>
</dbReference>
<reference evidence="5 6" key="1">
    <citation type="submission" date="2019-08" db="EMBL/GenBank/DDBJ databases">
        <title>In-depth cultivation of the pig gut microbiome towards novel bacterial diversity and tailored functional studies.</title>
        <authorList>
            <person name="Wylensek D."/>
            <person name="Hitch T.C.A."/>
            <person name="Clavel T."/>
        </authorList>
    </citation>
    <scope>NUCLEOTIDE SEQUENCE [LARGE SCALE GENOMIC DNA]</scope>
    <source>
        <strain evidence="5 6">CA-Schmier-601-WT-3</strain>
    </source>
</reference>
<dbReference type="GO" id="GO:0016887">
    <property type="term" value="F:ATP hydrolysis activity"/>
    <property type="evidence" value="ECO:0007669"/>
    <property type="project" value="InterPro"/>
</dbReference>
<dbReference type="InterPro" id="IPR003593">
    <property type="entry name" value="AAA+_ATPase"/>
</dbReference>
<evidence type="ECO:0000313" key="5">
    <source>
        <dbReference type="EMBL" id="MST88826.1"/>
    </source>
</evidence>
<proteinExistence type="predicted"/>
<evidence type="ECO:0000259" key="4">
    <source>
        <dbReference type="PROSITE" id="PS50893"/>
    </source>
</evidence>
<keyword evidence="1" id="KW-0813">Transport</keyword>
<evidence type="ECO:0000256" key="2">
    <source>
        <dbReference type="ARBA" id="ARBA00022741"/>
    </source>
</evidence>
<dbReference type="PANTHER" id="PTHR42939">
    <property type="entry name" value="ABC TRANSPORTER ATP-BINDING PROTEIN ALBC-RELATED"/>
    <property type="match status" value="1"/>
</dbReference>
<comment type="caution">
    <text evidence="5">The sequence shown here is derived from an EMBL/GenBank/DDBJ whole genome shotgun (WGS) entry which is preliminary data.</text>
</comment>
<evidence type="ECO:0000313" key="6">
    <source>
        <dbReference type="Proteomes" id="UP000442619"/>
    </source>
</evidence>
<dbReference type="InterPro" id="IPR051782">
    <property type="entry name" value="ABC_Transporter_VariousFunc"/>
</dbReference>
<keyword evidence="2" id="KW-0547">Nucleotide-binding</keyword>
<dbReference type="InterPro" id="IPR017871">
    <property type="entry name" value="ABC_transporter-like_CS"/>
</dbReference>
<keyword evidence="3 5" id="KW-0067">ATP-binding</keyword>
<sequence length="199" mass="22715">MPTITINNLSKSFQEHHVIQNLNLTIESGDCIYIHGMNGCGKSTLFKIIAGILKPDCGTIEESDDVEIGALIENPGFIETESLSYNLLFLANLKHHYDQNKISHLCNLYHLDYNDKTDIKKYSLGMRQKAGIIQAIMENQNIILLDEPTRGLDKESIQIFIHHINNLILENKAVIIASHDYHEDMHFTKIYKMENGHLI</sequence>
<gene>
    <name evidence="5" type="ORF">FYJ79_04415</name>
</gene>
<dbReference type="SUPFAM" id="SSF52540">
    <property type="entry name" value="P-loop containing nucleoside triphosphate hydrolases"/>
    <property type="match status" value="1"/>
</dbReference>
<evidence type="ECO:0000256" key="1">
    <source>
        <dbReference type="ARBA" id="ARBA00022448"/>
    </source>
</evidence>
<dbReference type="PROSITE" id="PS50893">
    <property type="entry name" value="ABC_TRANSPORTER_2"/>
    <property type="match status" value="1"/>
</dbReference>
<dbReference type="InterPro" id="IPR003439">
    <property type="entry name" value="ABC_transporter-like_ATP-bd"/>
</dbReference>
<protein>
    <submittedName>
        <fullName evidence="5">ABC transporter ATP-binding protein</fullName>
    </submittedName>
</protein>
<dbReference type="SMART" id="SM00382">
    <property type="entry name" value="AAA"/>
    <property type="match status" value="1"/>
</dbReference>
<name>A0A844FTC0_9FIRM</name>
<dbReference type="PANTHER" id="PTHR42939:SF1">
    <property type="entry name" value="ABC TRANSPORTER ATP-BINDING PROTEIN ALBC-RELATED"/>
    <property type="match status" value="1"/>
</dbReference>
<dbReference type="Pfam" id="PF00005">
    <property type="entry name" value="ABC_tran"/>
    <property type="match status" value="1"/>
</dbReference>
<dbReference type="EMBL" id="VUNM01000006">
    <property type="protein sequence ID" value="MST88826.1"/>
    <property type="molecule type" value="Genomic_DNA"/>
</dbReference>